<dbReference type="InterPro" id="IPR000873">
    <property type="entry name" value="AMP-dep_synth/lig_dom"/>
</dbReference>
<organism evidence="2 3">
    <name type="scientific">Sinosporangium siamense</name>
    <dbReference type="NCBI Taxonomy" id="1367973"/>
    <lineage>
        <taxon>Bacteria</taxon>
        <taxon>Bacillati</taxon>
        <taxon>Actinomycetota</taxon>
        <taxon>Actinomycetes</taxon>
        <taxon>Streptosporangiales</taxon>
        <taxon>Streptosporangiaceae</taxon>
        <taxon>Sinosporangium</taxon>
    </lineage>
</organism>
<name>A0A919V821_9ACTN</name>
<dbReference type="AlphaFoldDB" id="A0A919V821"/>
<dbReference type="SUPFAM" id="SSF56801">
    <property type="entry name" value="Acetyl-CoA synthetase-like"/>
    <property type="match status" value="1"/>
</dbReference>
<dbReference type="RefSeq" id="WP_380659458.1">
    <property type="nucleotide sequence ID" value="NZ_JBHLZQ010000010.1"/>
</dbReference>
<accession>A0A919V821</accession>
<dbReference type="Gene3D" id="3.40.50.12780">
    <property type="entry name" value="N-terminal domain of ligase-like"/>
    <property type="match status" value="1"/>
</dbReference>
<protein>
    <recommendedName>
        <fullName evidence="1">AMP-dependent synthetase/ligase domain-containing protein</fullName>
    </recommendedName>
</protein>
<dbReference type="InterPro" id="IPR042099">
    <property type="entry name" value="ANL_N_sf"/>
</dbReference>
<comment type="caution">
    <text evidence="2">The sequence shown here is derived from an EMBL/GenBank/DDBJ whole genome shotgun (WGS) entry which is preliminary data.</text>
</comment>
<reference evidence="2" key="1">
    <citation type="submission" date="2021-01" db="EMBL/GenBank/DDBJ databases">
        <title>Whole genome shotgun sequence of Sinosporangium siamense NBRC 109515.</title>
        <authorList>
            <person name="Komaki H."/>
            <person name="Tamura T."/>
        </authorList>
    </citation>
    <scope>NUCLEOTIDE SEQUENCE</scope>
    <source>
        <strain evidence="2">NBRC 109515</strain>
    </source>
</reference>
<dbReference type="Proteomes" id="UP000606172">
    <property type="component" value="Unassembled WGS sequence"/>
</dbReference>
<dbReference type="EMBL" id="BOOW01000018">
    <property type="protein sequence ID" value="GII92732.1"/>
    <property type="molecule type" value="Genomic_DNA"/>
</dbReference>
<keyword evidence="3" id="KW-1185">Reference proteome</keyword>
<proteinExistence type="predicted"/>
<evidence type="ECO:0000313" key="2">
    <source>
        <dbReference type="EMBL" id="GII92732.1"/>
    </source>
</evidence>
<evidence type="ECO:0000259" key="1">
    <source>
        <dbReference type="Pfam" id="PF00501"/>
    </source>
</evidence>
<sequence>MMPLTPSATGALPQQVLGAARERGDRPALVDLGGGVVYGYRKLFTEVTRAASALVARGARPGQAVGVHVGTVTFQTLAVQTVVAAGGVAVLLPAGAEEDESARLLTELDARVLITGPELLDGAMRLVEASRVRQVVAFGPAPDTVDFHHLIDMDPRPLPEIDPKTQPALVTARGRVSTHRDVLTRMAEIDAEVALTESDVVLVTWPLDGGCDLPALVGLAVAKGCLVVAAPGLSQAEAAGTAHDFGVTVTTLPHGGIARTT</sequence>
<feature type="domain" description="AMP-dependent synthetase/ligase" evidence="1">
    <location>
        <begin position="19"/>
        <end position="252"/>
    </location>
</feature>
<evidence type="ECO:0000313" key="3">
    <source>
        <dbReference type="Proteomes" id="UP000606172"/>
    </source>
</evidence>
<dbReference type="Pfam" id="PF00501">
    <property type="entry name" value="AMP-binding"/>
    <property type="match status" value="1"/>
</dbReference>
<gene>
    <name evidence="2" type="ORF">Ssi02_29630</name>
</gene>